<dbReference type="RefSeq" id="WP_183513219.1">
    <property type="nucleotide sequence ID" value="NZ_BAABGK010000100.1"/>
</dbReference>
<dbReference type="EMBL" id="JACHVS010000005">
    <property type="protein sequence ID" value="MBB2997560.1"/>
    <property type="molecule type" value="Genomic_DNA"/>
</dbReference>
<evidence type="ECO:0000256" key="1">
    <source>
        <dbReference type="SAM" id="Phobius"/>
    </source>
</evidence>
<comment type="caution">
    <text evidence="2">The sequence shown here is derived from an EMBL/GenBank/DDBJ whole genome shotgun (WGS) entry which is preliminary data.</text>
</comment>
<dbReference type="Proteomes" id="UP000523000">
    <property type="component" value="Unassembled WGS sequence"/>
</dbReference>
<evidence type="ECO:0000313" key="2">
    <source>
        <dbReference type="EMBL" id="MBB2997560.1"/>
    </source>
</evidence>
<keyword evidence="3" id="KW-1185">Reference proteome</keyword>
<evidence type="ECO:0000313" key="3">
    <source>
        <dbReference type="Proteomes" id="UP000523000"/>
    </source>
</evidence>
<keyword evidence="1" id="KW-0472">Membrane</keyword>
<reference evidence="2 3" key="1">
    <citation type="submission" date="2020-08" db="EMBL/GenBank/DDBJ databases">
        <title>Sequencing the genomes of 1000 actinobacteria strains.</title>
        <authorList>
            <person name="Klenk H.-P."/>
        </authorList>
    </citation>
    <scope>NUCLEOTIDE SEQUENCE [LARGE SCALE GENOMIC DNA]</scope>
    <source>
        <strain evidence="2 3">DSM 22826</strain>
    </source>
</reference>
<sequence length="99" mass="10950">MSKAYRYRYAFVIVIVISVVVITTVTSATVAIVVPAAVGIVVDSRKTRNRSQFRNSAHHPRRTNLAPPTRWVPVSGYMHALELKKSRSGAGMLLELSRA</sequence>
<name>A0A839QP76_9MICC</name>
<keyword evidence="1" id="KW-1133">Transmembrane helix</keyword>
<keyword evidence="1" id="KW-0812">Transmembrane</keyword>
<organism evidence="2 3">
    <name type="scientific">Paeniglutamicibacter cryotolerans</name>
    <dbReference type="NCBI Taxonomy" id="670079"/>
    <lineage>
        <taxon>Bacteria</taxon>
        <taxon>Bacillati</taxon>
        <taxon>Actinomycetota</taxon>
        <taxon>Actinomycetes</taxon>
        <taxon>Micrococcales</taxon>
        <taxon>Micrococcaceae</taxon>
        <taxon>Paeniglutamicibacter</taxon>
    </lineage>
</organism>
<feature type="transmembrane region" description="Helical" evidence="1">
    <location>
        <begin position="12"/>
        <end position="42"/>
    </location>
</feature>
<gene>
    <name evidence="2" type="ORF">E9229_003832</name>
</gene>
<proteinExistence type="predicted"/>
<protein>
    <submittedName>
        <fullName evidence="2">Uncharacterized protein</fullName>
    </submittedName>
</protein>
<dbReference type="AlphaFoldDB" id="A0A839QP76"/>
<accession>A0A839QP76</accession>